<keyword evidence="4" id="KW-0325">Glycoprotein</keyword>
<keyword evidence="5" id="KW-0732">Signal</keyword>
<evidence type="ECO:0000259" key="6">
    <source>
        <dbReference type="Pfam" id="PF00135"/>
    </source>
</evidence>
<dbReference type="InterPro" id="IPR002018">
    <property type="entry name" value="CarbesteraseB"/>
</dbReference>
<dbReference type="InterPro" id="IPR019826">
    <property type="entry name" value="Carboxylesterase_B_AS"/>
</dbReference>
<dbReference type="GO" id="GO:0052689">
    <property type="term" value="F:carboxylic ester hydrolase activity"/>
    <property type="evidence" value="ECO:0007669"/>
    <property type="project" value="UniProtKB-KW"/>
</dbReference>
<comment type="similarity">
    <text evidence="1 5">Belongs to the type-B carboxylesterase/lipase family.</text>
</comment>
<keyword evidence="2" id="KW-0719">Serine esterase</keyword>
<dbReference type="ESTHER" id="9euca-f5a5q6">
    <property type="family name" value="Carb_B_Arthropoda"/>
</dbReference>
<dbReference type="InterPro" id="IPR029058">
    <property type="entry name" value="AB_hydrolase_fold"/>
</dbReference>
<reference evidence="7" key="1">
    <citation type="journal article" date="2011" name="Comp. Biochem. Physiol. B, Biochem. Mol. Biol.">
        <title>Two juvenile hormone esterase-like carboxylesterase cDNAs from a Pandalus shrimp (Pandalopsis japonica): Cloning, tissue expression, and effects of eyestalk ablation.</title>
        <authorList>
            <person name="Lee S.O."/>
            <person name="Jeon J.M."/>
            <person name="Oh C.W."/>
            <person name="Kim Y.M."/>
            <person name="Kang C.K."/>
            <person name="Lee D.S."/>
            <person name="Mykles D.L."/>
            <person name="Kim H.W."/>
        </authorList>
    </citation>
    <scope>NUCLEOTIDE SEQUENCE</scope>
</reference>
<evidence type="ECO:0000256" key="4">
    <source>
        <dbReference type="ARBA" id="ARBA00023180"/>
    </source>
</evidence>
<evidence type="ECO:0000313" key="7">
    <source>
        <dbReference type="EMBL" id="ADZ96217.1"/>
    </source>
</evidence>
<dbReference type="SUPFAM" id="SSF53474">
    <property type="entry name" value="alpha/beta-Hydrolases"/>
    <property type="match status" value="1"/>
</dbReference>
<proteinExistence type="evidence at transcript level"/>
<sequence length="584" mass="64285">MKLLFLCVAIATWLGVSAGEEVPVVSTEEGIVSGIEEKAVNGDAFYSYYGIPYATPPTGELRFKDPTPLAKGWEGVRNGSTMPSPCIQVRLGAVLMGMNIPPEYLDGKEDCLFLNVFKPKAATSKGDLPVMVFIHGGGYFAGAADEYLPHVLLSKDVILVVIQYRLGFLGFLSTEDSVIPGNYGLKDQTLALQWVQRNIQNFGGDPKRVTIFGESAGGASVHFQVLSPKAEGLFSGAIMQSGNAFCPWAHAGELSKVAKEIGDLLGCSLEEGSQVYLKCMQSVNANKINAVMQDLPKFIAFPLVAVPRIDGDFLPDHPIRLMQDGRYNKVNIMAGVTANEGAIFTHPMYAREDLIPALVNNFDVNGPYSLQWYSSDSDHGKLTDLVYNNYLGGVHLDRDHADDLTQMMSDRHFNVGHDLFSKLHAGQEGVSTFRYELVHRGQMSVGDFMAVDVGNYWVSHGDELYYLFRGGPLLQPLQKPSEEPRDLDEEDDLRLRNIILTLWTNFAATGHPTSDESLGFLWSATTPDDLLHLALSPTPTMASDARKEVRKFFSSLPTKDNRLLNPHLVEEVNSSTSRANQDEL</sequence>
<dbReference type="AlphaFoldDB" id="F5A5Q6"/>
<protein>
    <recommendedName>
        <fullName evidence="5">Carboxylic ester hydrolase</fullName>
        <ecNumber evidence="5">3.1.1.-</ecNumber>
    </recommendedName>
</protein>
<dbReference type="Gene3D" id="3.40.50.1820">
    <property type="entry name" value="alpha/beta hydrolase"/>
    <property type="match status" value="1"/>
</dbReference>
<dbReference type="PROSITE" id="PS00122">
    <property type="entry name" value="CARBOXYLESTERASE_B_1"/>
    <property type="match status" value="1"/>
</dbReference>
<keyword evidence="3 5" id="KW-0378">Hydrolase</keyword>
<gene>
    <name evidence="7" type="primary">CXE1</name>
</gene>
<dbReference type="PROSITE" id="PS00941">
    <property type="entry name" value="CARBOXYLESTERASE_B_2"/>
    <property type="match status" value="1"/>
</dbReference>
<feature type="signal peptide" evidence="5">
    <location>
        <begin position="1"/>
        <end position="19"/>
    </location>
</feature>
<dbReference type="EMBL" id="HQ406776">
    <property type="protein sequence ID" value="ADZ96217.1"/>
    <property type="molecule type" value="mRNA"/>
</dbReference>
<feature type="domain" description="Carboxylesterase type B" evidence="6">
    <location>
        <begin position="22"/>
        <end position="548"/>
    </location>
</feature>
<evidence type="ECO:0000256" key="5">
    <source>
        <dbReference type="RuleBase" id="RU361235"/>
    </source>
</evidence>
<dbReference type="InterPro" id="IPR050309">
    <property type="entry name" value="Type-B_Carboxylest/Lipase"/>
</dbReference>
<organism evidence="7">
    <name type="scientific">Pandalus japonicus</name>
    <name type="common">Morotoge shrimp</name>
    <name type="synonym">Pandalopsis dispar var. japonica</name>
    <dbReference type="NCBI Taxonomy" id="666362"/>
    <lineage>
        <taxon>Eukaryota</taxon>
        <taxon>Metazoa</taxon>
        <taxon>Ecdysozoa</taxon>
        <taxon>Arthropoda</taxon>
        <taxon>Crustacea</taxon>
        <taxon>Multicrustacea</taxon>
        <taxon>Malacostraca</taxon>
        <taxon>Eumalacostraca</taxon>
        <taxon>Eucarida</taxon>
        <taxon>Decapoda</taxon>
        <taxon>Pleocyemata</taxon>
        <taxon>Caridea</taxon>
        <taxon>Pandaloidea</taxon>
        <taxon>Pandalidae</taxon>
        <taxon>Pandalus</taxon>
    </lineage>
</organism>
<dbReference type="EC" id="3.1.1.-" evidence="5"/>
<name>F5A5Q6_PANJP</name>
<evidence type="ECO:0000256" key="2">
    <source>
        <dbReference type="ARBA" id="ARBA00022487"/>
    </source>
</evidence>
<evidence type="ECO:0000256" key="3">
    <source>
        <dbReference type="ARBA" id="ARBA00022801"/>
    </source>
</evidence>
<accession>F5A5Q6</accession>
<dbReference type="InterPro" id="IPR019819">
    <property type="entry name" value="Carboxylesterase_B_CS"/>
</dbReference>
<dbReference type="PANTHER" id="PTHR11559">
    <property type="entry name" value="CARBOXYLESTERASE"/>
    <property type="match status" value="1"/>
</dbReference>
<feature type="chain" id="PRO_5005129625" description="Carboxylic ester hydrolase" evidence="5">
    <location>
        <begin position="20"/>
        <end position="584"/>
    </location>
</feature>
<evidence type="ECO:0000256" key="1">
    <source>
        <dbReference type="ARBA" id="ARBA00005964"/>
    </source>
</evidence>
<dbReference type="Pfam" id="PF00135">
    <property type="entry name" value="COesterase"/>
    <property type="match status" value="1"/>
</dbReference>